<proteinExistence type="predicted"/>
<reference evidence="1" key="1">
    <citation type="submission" date="2014-09" db="EMBL/GenBank/DDBJ databases">
        <authorList>
            <person name="Magalhaes I.L.F."/>
            <person name="Oliveira U."/>
            <person name="Santos F.R."/>
            <person name="Vidigal T.H.D.A."/>
            <person name="Brescovit A.D."/>
            <person name="Santos A.J."/>
        </authorList>
    </citation>
    <scope>NUCLEOTIDE SEQUENCE</scope>
    <source>
        <tissue evidence="1">Shoot tissue taken approximately 20 cm above the soil surface</tissue>
    </source>
</reference>
<dbReference type="EMBL" id="GBRH01267621">
    <property type="protein sequence ID" value="JAD30274.1"/>
    <property type="molecule type" value="Transcribed_RNA"/>
</dbReference>
<dbReference type="AlphaFoldDB" id="A0A0A8YT80"/>
<organism evidence="1">
    <name type="scientific">Arundo donax</name>
    <name type="common">Giant reed</name>
    <name type="synonym">Donax arundinaceus</name>
    <dbReference type="NCBI Taxonomy" id="35708"/>
    <lineage>
        <taxon>Eukaryota</taxon>
        <taxon>Viridiplantae</taxon>
        <taxon>Streptophyta</taxon>
        <taxon>Embryophyta</taxon>
        <taxon>Tracheophyta</taxon>
        <taxon>Spermatophyta</taxon>
        <taxon>Magnoliopsida</taxon>
        <taxon>Liliopsida</taxon>
        <taxon>Poales</taxon>
        <taxon>Poaceae</taxon>
        <taxon>PACMAD clade</taxon>
        <taxon>Arundinoideae</taxon>
        <taxon>Arundineae</taxon>
        <taxon>Arundo</taxon>
    </lineage>
</organism>
<evidence type="ECO:0000313" key="1">
    <source>
        <dbReference type="EMBL" id="JAD30274.1"/>
    </source>
</evidence>
<name>A0A0A8YT80_ARUDO</name>
<sequence>MTPLQTHITFHYRNSIDTSTSKRQCHVDRLCS</sequence>
<reference evidence="1" key="2">
    <citation type="journal article" date="2015" name="Data Brief">
        <title>Shoot transcriptome of the giant reed, Arundo donax.</title>
        <authorList>
            <person name="Barrero R.A."/>
            <person name="Guerrero F.D."/>
            <person name="Moolhuijzen P."/>
            <person name="Goolsby J.A."/>
            <person name="Tidwell J."/>
            <person name="Bellgard S.E."/>
            <person name="Bellgard M.I."/>
        </authorList>
    </citation>
    <scope>NUCLEOTIDE SEQUENCE</scope>
    <source>
        <tissue evidence="1">Shoot tissue taken approximately 20 cm above the soil surface</tissue>
    </source>
</reference>
<accession>A0A0A8YT80</accession>
<protein>
    <submittedName>
        <fullName evidence="1">Uncharacterized protein</fullName>
    </submittedName>
</protein>